<feature type="transmembrane region" description="Helical" evidence="6">
    <location>
        <begin position="168"/>
        <end position="190"/>
    </location>
</feature>
<dbReference type="Gene3D" id="1.10.287.130">
    <property type="match status" value="1"/>
</dbReference>
<dbReference type="Proteomes" id="UP000241769">
    <property type="component" value="Unassembled WGS sequence"/>
</dbReference>
<keyword evidence="4" id="KW-0418">Kinase</keyword>
<name>A0A2P6NH56_9EUKA</name>
<dbReference type="Gene3D" id="3.30.565.10">
    <property type="entry name" value="Histidine kinase-like ATPase, C-terminal domain"/>
    <property type="match status" value="1"/>
</dbReference>
<evidence type="ECO:0000256" key="6">
    <source>
        <dbReference type="SAM" id="Phobius"/>
    </source>
</evidence>
<keyword evidence="6" id="KW-0812">Transmembrane</keyword>
<sequence>MLVPESIFQSQEEAHLSIKSVFDIIRSREFLLISAGTLSVTGAVALCILVNYNFFIYTVNVLTIVACILIFATFIFAQVSRNKEDITDTNGQSEVVDGFFAALGCGYLFVGLLTLGSAASVIHVRSNVSPTGASAQLEMYIRVIEWFSWLIGVILVHRSFKGHKMVLAYLTFLTTFTTFVLLGIFYWGVFPTVATSGVRPDGTPTSYASTFRYYVSASWCFWFTGFLIALVLRRKHFSKDVFVFVLVALILRIINLTLNAALRDLGPSGLDALQLITRLSSFVFLYFSVGTSVLRDPLKTLYFSLGLQQAATQNQSLVVSWMVDQVPTICILTDESAITIHVNKFGQSKLKSNPKTPLLGANFLSFLVFPSDETRDSVQKQINDAISHPSASGNVIVFQSLGTLAERDRVIEWTMKVMRSSVHISAADGSSRGSTDLEAQTTFSSSAETTRDSVTLLYIGRDMTEEIQREKFLMEARNNAERLALMQENFVANTSHELRTPLNCIVGVTDLLMLSPIDVSDKEMVSMVRTSANTLLALINDLLEFAKLKQGQMKLKYGPVVLRRFVESSVMSMNVLYEKSNIDFCWWIRRNCPSIIQSDDTRVRQIIFNLLSNAVKFTPKGQILLTAEMEEENFIRFKVIDSGMGIPPEGLRSLFSRFFQVDHEGANQKQGTGI</sequence>
<dbReference type="SUPFAM" id="SSF47384">
    <property type="entry name" value="Homodimeric domain of signal transducing histidine kinase"/>
    <property type="match status" value="1"/>
</dbReference>
<dbReference type="InterPro" id="IPR003661">
    <property type="entry name" value="HisK_dim/P_dom"/>
</dbReference>
<dbReference type="InterPro" id="IPR036890">
    <property type="entry name" value="HATPase_C_sf"/>
</dbReference>
<keyword evidence="6" id="KW-1133">Transmembrane helix</keyword>
<dbReference type="GO" id="GO:0000155">
    <property type="term" value="F:phosphorelay sensor kinase activity"/>
    <property type="evidence" value="ECO:0007669"/>
    <property type="project" value="InterPro"/>
</dbReference>
<organism evidence="8 9">
    <name type="scientific">Planoprotostelium fungivorum</name>
    <dbReference type="NCBI Taxonomy" id="1890364"/>
    <lineage>
        <taxon>Eukaryota</taxon>
        <taxon>Amoebozoa</taxon>
        <taxon>Evosea</taxon>
        <taxon>Variosea</taxon>
        <taxon>Cavosteliida</taxon>
        <taxon>Cavosteliaceae</taxon>
        <taxon>Planoprotostelium</taxon>
    </lineage>
</organism>
<comment type="caution">
    <text evidence="8">The sequence shown here is derived from an EMBL/GenBank/DDBJ whole genome shotgun (WGS) entry which is preliminary data.</text>
</comment>
<evidence type="ECO:0000256" key="2">
    <source>
        <dbReference type="ARBA" id="ARBA00012438"/>
    </source>
</evidence>
<feature type="transmembrane region" description="Helical" evidence="6">
    <location>
        <begin position="241"/>
        <end position="263"/>
    </location>
</feature>
<dbReference type="InterPro" id="IPR036097">
    <property type="entry name" value="HisK_dim/P_sf"/>
</dbReference>
<dbReference type="CDD" id="cd00082">
    <property type="entry name" value="HisKA"/>
    <property type="match status" value="1"/>
</dbReference>
<dbReference type="OrthoDB" id="60033at2759"/>
<keyword evidence="6" id="KW-0472">Membrane</keyword>
<gene>
    <name evidence="8" type="ORF">PROFUN_09483</name>
</gene>
<dbReference type="InterPro" id="IPR005467">
    <property type="entry name" value="His_kinase_dom"/>
</dbReference>
<feature type="region of interest" description="Disordered" evidence="5">
    <location>
        <begin position="427"/>
        <end position="446"/>
    </location>
</feature>
<dbReference type="Pfam" id="PF02518">
    <property type="entry name" value="HATPase_c"/>
    <property type="match status" value="1"/>
</dbReference>
<dbReference type="SMART" id="SM00388">
    <property type="entry name" value="HisKA"/>
    <property type="match status" value="1"/>
</dbReference>
<protein>
    <recommendedName>
        <fullName evidence="2">histidine kinase</fullName>
        <ecNumber evidence="2">2.7.13.3</ecNumber>
    </recommendedName>
</protein>
<comment type="catalytic activity">
    <reaction evidence="1">
        <text>ATP + protein L-histidine = ADP + protein N-phospho-L-histidine.</text>
        <dbReference type="EC" id="2.7.13.3"/>
    </reaction>
</comment>
<dbReference type="EC" id="2.7.13.3" evidence="2"/>
<dbReference type="PANTHER" id="PTHR43047">
    <property type="entry name" value="TWO-COMPONENT HISTIDINE PROTEIN KINASE"/>
    <property type="match status" value="1"/>
</dbReference>
<proteinExistence type="predicted"/>
<dbReference type="Pfam" id="PF00512">
    <property type="entry name" value="HisKA"/>
    <property type="match status" value="1"/>
</dbReference>
<dbReference type="STRING" id="1890364.A0A2P6NH56"/>
<evidence type="ECO:0000256" key="1">
    <source>
        <dbReference type="ARBA" id="ARBA00000085"/>
    </source>
</evidence>
<dbReference type="AlphaFoldDB" id="A0A2P6NH56"/>
<dbReference type="SMART" id="SM00387">
    <property type="entry name" value="HATPase_c"/>
    <property type="match status" value="1"/>
</dbReference>
<dbReference type="Pfam" id="PF17159">
    <property type="entry name" value="MASE3"/>
    <property type="match status" value="1"/>
</dbReference>
<feature type="domain" description="Histidine kinase" evidence="7">
    <location>
        <begin position="493"/>
        <end position="674"/>
    </location>
</feature>
<keyword evidence="9" id="KW-1185">Reference proteome</keyword>
<feature type="transmembrane region" description="Helical" evidence="6">
    <location>
        <begin position="57"/>
        <end position="77"/>
    </location>
</feature>
<evidence type="ECO:0000259" key="7">
    <source>
        <dbReference type="PROSITE" id="PS50109"/>
    </source>
</evidence>
<feature type="non-terminal residue" evidence="8">
    <location>
        <position position="674"/>
    </location>
</feature>
<feature type="transmembrane region" description="Helical" evidence="6">
    <location>
        <begin position="210"/>
        <end position="232"/>
    </location>
</feature>
<evidence type="ECO:0000313" key="9">
    <source>
        <dbReference type="Proteomes" id="UP000241769"/>
    </source>
</evidence>
<feature type="transmembrane region" description="Helical" evidence="6">
    <location>
        <begin position="30"/>
        <end position="51"/>
    </location>
</feature>
<evidence type="ECO:0000256" key="5">
    <source>
        <dbReference type="SAM" id="MobiDB-lite"/>
    </source>
</evidence>
<reference evidence="8 9" key="1">
    <citation type="journal article" date="2018" name="Genome Biol. Evol.">
        <title>Multiple Roots of Fruiting Body Formation in Amoebozoa.</title>
        <authorList>
            <person name="Hillmann F."/>
            <person name="Forbes G."/>
            <person name="Novohradska S."/>
            <person name="Ferling I."/>
            <person name="Riege K."/>
            <person name="Groth M."/>
            <person name="Westermann M."/>
            <person name="Marz M."/>
            <person name="Spaller T."/>
            <person name="Winckler T."/>
            <person name="Schaap P."/>
            <person name="Glockner G."/>
        </authorList>
    </citation>
    <scope>NUCLEOTIDE SEQUENCE [LARGE SCALE GENOMIC DNA]</scope>
    <source>
        <strain evidence="8 9">Jena</strain>
    </source>
</reference>
<dbReference type="PROSITE" id="PS50109">
    <property type="entry name" value="HIS_KIN"/>
    <property type="match status" value="1"/>
</dbReference>
<evidence type="ECO:0000256" key="4">
    <source>
        <dbReference type="ARBA" id="ARBA00022777"/>
    </source>
</evidence>
<feature type="compositionally biased region" description="Polar residues" evidence="5">
    <location>
        <begin position="431"/>
        <end position="446"/>
    </location>
</feature>
<evidence type="ECO:0000256" key="3">
    <source>
        <dbReference type="ARBA" id="ARBA00022679"/>
    </source>
</evidence>
<evidence type="ECO:0000313" key="8">
    <source>
        <dbReference type="EMBL" id="PRP83271.1"/>
    </source>
</evidence>
<dbReference type="SUPFAM" id="SSF55874">
    <property type="entry name" value="ATPase domain of HSP90 chaperone/DNA topoisomerase II/histidine kinase"/>
    <property type="match status" value="1"/>
</dbReference>
<keyword evidence="3" id="KW-0808">Transferase</keyword>
<accession>A0A2P6NH56</accession>
<dbReference type="EMBL" id="MDYQ01000086">
    <property type="protein sequence ID" value="PRP83271.1"/>
    <property type="molecule type" value="Genomic_DNA"/>
</dbReference>
<feature type="transmembrane region" description="Helical" evidence="6">
    <location>
        <begin position="98"/>
        <end position="119"/>
    </location>
</feature>
<dbReference type="InterPro" id="IPR033425">
    <property type="entry name" value="MASE3"/>
</dbReference>
<dbReference type="GO" id="GO:0009927">
    <property type="term" value="F:histidine phosphotransfer kinase activity"/>
    <property type="evidence" value="ECO:0007669"/>
    <property type="project" value="TreeGrafter"/>
</dbReference>
<dbReference type="InterPro" id="IPR003594">
    <property type="entry name" value="HATPase_dom"/>
</dbReference>
<dbReference type="InParanoid" id="A0A2P6NH56"/>
<dbReference type="PANTHER" id="PTHR43047:SF72">
    <property type="entry name" value="OSMOSENSING HISTIDINE PROTEIN KINASE SLN1"/>
    <property type="match status" value="1"/>
</dbReference>
<dbReference type="GO" id="GO:0005886">
    <property type="term" value="C:plasma membrane"/>
    <property type="evidence" value="ECO:0007669"/>
    <property type="project" value="TreeGrafter"/>
</dbReference>